<evidence type="ECO:0000256" key="2">
    <source>
        <dbReference type="ARBA" id="ARBA00016122"/>
    </source>
</evidence>
<dbReference type="EMBL" id="AXCN02000371">
    <property type="status" value="NOT_ANNOTATED_CDS"/>
    <property type="molecule type" value="Genomic_DNA"/>
</dbReference>
<feature type="region of interest" description="Disordered" evidence="4">
    <location>
        <begin position="623"/>
        <end position="642"/>
    </location>
</feature>
<dbReference type="PANTHER" id="PTHR15954">
    <property type="entry name" value="VACUOLAR PROTEIN SORTING-ASSOCIATED PROTEIN 51 HOMOLOG"/>
    <property type="match status" value="1"/>
</dbReference>
<dbReference type="GO" id="GO:1990745">
    <property type="term" value="C:EARP complex"/>
    <property type="evidence" value="ECO:0007669"/>
    <property type="project" value="TreeGrafter"/>
</dbReference>
<dbReference type="EnsemblMetazoa" id="AFAF018840-RA">
    <property type="protein sequence ID" value="AFAF018840-PA"/>
    <property type="gene ID" value="AFAF018840"/>
</dbReference>
<dbReference type="GO" id="GO:0015031">
    <property type="term" value="P:protein transport"/>
    <property type="evidence" value="ECO:0007669"/>
    <property type="project" value="UniProtKB-UniRule"/>
</dbReference>
<reference evidence="6" key="1">
    <citation type="submission" date="2014-01" db="EMBL/GenBank/DDBJ databases">
        <title>The Genome Sequence of Anopheles farauti FAR1 (V2).</title>
        <authorList>
            <consortium name="The Broad Institute Genomics Platform"/>
            <person name="Neafsey D.E."/>
            <person name="Besansky N."/>
            <person name="Howell P."/>
            <person name="Walton C."/>
            <person name="Young S.K."/>
            <person name="Zeng Q."/>
            <person name="Gargeya S."/>
            <person name="Fitzgerald M."/>
            <person name="Haas B."/>
            <person name="Abouelleil A."/>
            <person name="Allen A.W."/>
            <person name="Alvarado L."/>
            <person name="Arachchi H.M."/>
            <person name="Berlin A.M."/>
            <person name="Chapman S.B."/>
            <person name="Gainer-Dewar J."/>
            <person name="Goldberg J."/>
            <person name="Griggs A."/>
            <person name="Gujja S."/>
            <person name="Hansen M."/>
            <person name="Howarth C."/>
            <person name="Imamovic A."/>
            <person name="Ireland A."/>
            <person name="Larimer J."/>
            <person name="McCowan C."/>
            <person name="Murphy C."/>
            <person name="Pearson M."/>
            <person name="Poon T.W."/>
            <person name="Priest M."/>
            <person name="Roberts A."/>
            <person name="Saif S."/>
            <person name="Shea T."/>
            <person name="Sisk P."/>
            <person name="Sykes S."/>
            <person name="Wortman J."/>
            <person name="Nusbaum C."/>
            <person name="Birren B."/>
        </authorList>
    </citation>
    <scope>NUCLEOTIDE SEQUENCE [LARGE SCALE GENOMIC DNA]</scope>
    <source>
        <strain evidence="6">FAR1</strain>
    </source>
</reference>
<keyword evidence="3" id="KW-0333">Golgi apparatus</keyword>
<comment type="function">
    <text evidence="3">Acts as component of the GARP complex that is involved in retrograde transport from early and late endosomes to the trans-Golgi network (TGN).</text>
</comment>
<keyword evidence="3" id="KW-0653">Protein transport</keyword>
<accession>A0A182QXI0</accession>
<dbReference type="GO" id="GO:0007041">
    <property type="term" value="P:lysosomal transport"/>
    <property type="evidence" value="ECO:0007669"/>
    <property type="project" value="TreeGrafter"/>
</dbReference>
<dbReference type="GO" id="GO:0032456">
    <property type="term" value="P:endocytic recycling"/>
    <property type="evidence" value="ECO:0007669"/>
    <property type="project" value="TreeGrafter"/>
</dbReference>
<comment type="subunit">
    <text evidence="3">Component of the Golgi-associated retrograde protein (GARP) complex.</text>
</comment>
<evidence type="ECO:0000256" key="3">
    <source>
        <dbReference type="RuleBase" id="RU368010"/>
    </source>
</evidence>
<dbReference type="GO" id="GO:0007030">
    <property type="term" value="P:Golgi organization"/>
    <property type="evidence" value="ECO:0007669"/>
    <property type="project" value="UniProtKB-UniRule"/>
</dbReference>
<dbReference type="GO" id="GO:0000938">
    <property type="term" value="C:GARP complex"/>
    <property type="evidence" value="ECO:0007669"/>
    <property type="project" value="UniProtKB-UniRule"/>
</dbReference>
<dbReference type="AlphaFoldDB" id="A0A182QXI0"/>
<comment type="similarity">
    <text evidence="1 3">Belongs to the VPS51 family.</text>
</comment>
<feature type="compositionally biased region" description="Gly residues" evidence="4">
    <location>
        <begin position="623"/>
        <end position="635"/>
    </location>
</feature>
<keyword evidence="3" id="KW-0813">Transport</keyword>
<dbReference type="InterPro" id="IPR014812">
    <property type="entry name" value="Vps51"/>
</dbReference>
<protein>
    <recommendedName>
        <fullName evidence="2 3">Vacuolar protein sorting-associated protein 51 homolog</fullName>
    </recommendedName>
</protein>
<keyword evidence="3" id="KW-0445">Lipid transport</keyword>
<organism evidence="5 6">
    <name type="scientific">Anopheles farauti</name>
    <dbReference type="NCBI Taxonomy" id="69004"/>
    <lineage>
        <taxon>Eukaryota</taxon>
        <taxon>Metazoa</taxon>
        <taxon>Ecdysozoa</taxon>
        <taxon>Arthropoda</taxon>
        <taxon>Hexapoda</taxon>
        <taxon>Insecta</taxon>
        <taxon>Pterygota</taxon>
        <taxon>Neoptera</taxon>
        <taxon>Endopterygota</taxon>
        <taxon>Diptera</taxon>
        <taxon>Nematocera</taxon>
        <taxon>Culicoidea</taxon>
        <taxon>Culicidae</taxon>
        <taxon>Anophelinae</taxon>
        <taxon>Anopheles</taxon>
    </lineage>
</organism>
<dbReference type="Proteomes" id="UP000075886">
    <property type="component" value="Unassembled WGS sequence"/>
</dbReference>
<evidence type="ECO:0000256" key="4">
    <source>
        <dbReference type="SAM" id="MobiDB-lite"/>
    </source>
</evidence>
<dbReference type="GO" id="GO:0042147">
    <property type="term" value="P:retrograde transport, endosome to Golgi"/>
    <property type="evidence" value="ECO:0007669"/>
    <property type="project" value="UniProtKB-UniRule"/>
</dbReference>
<evidence type="ECO:0000256" key="1">
    <source>
        <dbReference type="ARBA" id="ARBA00006080"/>
    </source>
</evidence>
<dbReference type="GO" id="GO:0006869">
    <property type="term" value="P:lipid transport"/>
    <property type="evidence" value="ECO:0007669"/>
    <property type="project" value="UniProtKB-UniRule"/>
</dbReference>
<dbReference type="PANTHER" id="PTHR15954:SF4">
    <property type="entry name" value="VACUOLAR PROTEIN SORTING-ASSOCIATED PROTEIN 51 HOMOLOG"/>
    <property type="match status" value="1"/>
</dbReference>
<reference evidence="5" key="2">
    <citation type="submission" date="2020-05" db="UniProtKB">
        <authorList>
            <consortium name="EnsemblMetazoa"/>
        </authorList>
    </citation>
    <scope>IDENTIFICATION</scope>
    <source>
        <strain evidence="5">FAR1</strain>
    </source>
</reference>
<sequence>MGEKSGNPYDMDGSSFDADRYLQKLLKECSLKQIMDTEAAIVRQTQTLHSDMQTLVYENYNKFISATDTIRKMKTDFKSMETEMNLLMANMNSITEFSERITDTLQETRTQLTRLSGKHQLLKKLQFLSSLPAKLKTLIEEECYQQAVQEYSHAQKVLQQYGQQPSFQGIQEDCVQILDALKDRLKGEFHQTGKSAQSLTEIGELLLQLGERPSTLAKEMLECASKRLHEQIVVLQDQTDRDMIEFIDLGIEGFLKDLTLVISSYSDMFLTKHLEQETDGNFEQVARVDLNAFVNRNVDEYLALVQDRAELEIGHGDSQIILRGLDRLHRRLTAMKTLCHAVDMTRSGIDIIVNAAGQLCQTHMRSLKDHFADSLSSIRLALVSAGTTSTPGAGPSASASVAAQSGVVGGPGNVGGGGTNGTGGGSTGLRELISNLYISTIEKVKGLMQDLLIFLQPEWSFNLKSDPKGIQCIEGIRENLLVAFLRHFCATVNAYGNVSSTAPPTLLLVLSKVCLEMDRAGVHALTSLVDELYHLDAERSGTLVHESELCTEMRDSAQQLLDSYVRLQGLHLSQMLRKSVETRDWLNCLEPRSVRAVMKRVVEEISAIEYVLGELYDSSVASHGGGGGGGGGGGSRTTASSDSSRKTHFSIAASKQSQFRSTWSTYTPVQSQLDSSFASNIQRLFSEKIEIFAPVEFSKVSIITGIIKICLKTLLECVRLRTFSRYGLQQIQVDAHYLQMNLWRFVSDENLIHILLDEILGSAVLRCHEPTLMEPNAVEIICERN</sequence>
<dbReference type="Pfam" id="PF08700">
    <property type="entry name" value="VPS51_Exo84_N"/>
    <property type="match status" value="1"/>
</dbReference>
<keyword evidence="6" id="KW-1185">Reference proteome</keyword>
<proteinExistence type="inferred from homology"/>
<dbReference type="GO" id="GO:0005829">
    <property type="term" value="C:cytosol"/>
    <property type="evidence" value="ECO:0007669"/>
    <property type="project" value="GOC"/>
</dbReference>
<dbReference type="VEuPathDB" id="VectorBase:AFAF018840"/>
<dbReference type="GO" id="GO:0048193">
    <property type="term" value="P:Golgi vesicle transport"/>
    <property type="evidence" value="ECO:0007669"/>
    <property type="project" value="TreeGrafter"/>
</dbReference>
<evidence type="ECO:0000313" key="5">
    <source>
        <dbReference type="EnsemblMetazoa" id="AFAF018840-PA"/>
    </source>
</evidence>
<dbReference type="GO" id="GO:0016020">
    <property type="term" value="C:membrane"/>
    <property type="evidence" value="ECO:0007669"/>
    <property type="project" value="TreeGrafter"/>
</dbReference>
<dbReference type="STRING" id="69004.A0A182QXI0"/>
<evidence type="ECO:0000313" key="6">
    <source>
        <dbReference type="Proteomes" id="UP000075886"/>
    </source>
</evidence>
<name>A0A182QXI0_9DIPT</name>
<comment type="subcellular location">
    <subcellularLocation>
        <location evidence="3">Golgi apparatus</location>
        <location evidence="3">trans-Golgi network</location>
    </subcellularLocation>
</comment>